<dbReference type="Proteomes" id="UP001172083">
    <property type="component" value="Unassembled WGS sequence"/>
</dbReference>
<dbReference type="PANTHER" id="PTHR45527:SF14">
    <property type="entry name" value="PLIPASTATIN SYNTHASE SUBUNIT B"/>
    <property type="match status" value="1"/>
</dbReference>
<dbReference type="RefSeq" id="WP_346760318.1">
    <property type="nucleotide sequence ID" value="NZ_JAUJEB010000005.1"/>
</dbReference>
<name>A0ABT8LB37_9BACT</name>
<sequence length="455" mass="53345">MIREPIIFDAFSRQQSDWIFQRELLKKKAKLEVNQYVEEYTDLSIAHFKEAYAFLFQRHESLRTIFTLIDGSVKQKIQPFSSEKFYLPFQDISHLDPRNQEKAIEQAQDRIMTDFTDLTSGTLAQGFLFQRSADRYTFLFACHHINSDAFSLTIFSEELEMAYEALKEGLPIPLSPLEMHLKEYLLQENDQLNGRYGDKLYGYWNKILGEYLSPVEHSKLYSNFSRSNTGLVPTKEAIARAKDTMDLATWLKYTTVFEDKQALYEAAETHGVSLPSILLSCFMLSVNRCFGLEKMLMICTVNGRNKSATRQIIGNLACNVFIKGQINPDMTLKDVLMPIYLGFLQSCRYPIFDFRRIGPFDLRRKCEFYYNYLEFDKNKDISTSIDNYLHKPHKGYYSFAHTVCEYKNGFAFRYCYHHEIYTRDIIERIGHVHSLILQEFIDNPNATIKSLNRFF</sequence>
<dbReference type="PANTHER" id="PTHR45527">
    <property type="entry name" value="NONRIBOSOMAL PEPTIDE SYNTHETASE"/>
    <property type="match status" value="1"/>
</dbReference>
<evidence type="ECO:0000313" key="2">
    <source>
        <dbReference type="EMBL" id="MDN5214980.1"/>
    </source>
</evidence>
<dbReference type="SUPFAM" id="SSF52777">
    <property type="entry name" value="CoA-dependent acyltransferases"/>
    <property type="match status" value="2"/>
</dbReference>
<accession>A0ABT8LB37</accession>
<reference evidence="2" key="1">
    <citation type="submission" date="2023-06" db="EMBL/GenBank/DDBJ databases">
        <title>Genomic of Agaribacillus aureum.</title>
        <authorList>
            <person name="Wang G."/>
        </authorList>
    </citation>
    <scope>NUCLEOTIDE SEQUENCE</scope>
    <source>
        <strain evidence="2">BMA12</strain>
    </source>
</reference>
<dbReference type="Pfam" id="PF00668">
    <property type="entry name" value="Condensation"/>
    <property type="match status" value="1"/>
</dbReference>
<proteinExistence type="predicted"/>
<feature type="domain" description="Condensation" evidence="1">
    <location>
        <begin position="23"/>
        <end position="452"/>
    </location>
</feature>
<dbReference type="InterPro" id="IPR001242">
    <property type="entry name" value="Condensation_dom"/>
</dbReference>
<comment type="caution">
    <text evidence="2">The sequence shown here is derived from an EMBL/GenBank/DDBJ whole genome shotgun (WGS) entry which is preliminary data.</text>
</comment>
<protein>
    <submittedName>
        <fullName evidence="2">Condensation domain-containing protein</fullName>
    </submittedName>
</protein>
<evidence type="ECO:0000313" key="3">
    <source>
        <dbReference type="Proteomes" id="UP001172083"/>
    </source>
</evidence>
<keyword evidence="3" id="KW-1185">Reference proteome</keyword>
<evidence type="ECO:0000259" key="1">
    <source>
        <dbReference type="Pfam" id="PF00668"/>
    </source>
</evidence>
<dbReference type="EMBL" id="JAUJEB010000005">
    <property type="protein sequence ID" value="MDN5214980.1"/>
    <property type="molecule type" value="Genomic_DNA"/>
</dbReference>
<dbReference type="InterPro" id="IPR023213">
    <property type="entry name" value="CAT-like_dom_sf"/>
</dbReference>
<dbReference type="Gene3D" id="3.30.559.10">
    <property type="entry name" value="Chloramphenicol acetyltransferase-like domain"/>
    <property type="match status" value="1"/>
</dbReference>
<dbReference type="Gene3D" id="3.30.559.30">
    <property type="entry name" value="Nonribosomal peptide synthetase, condensation domain"/>
    <property type="match status" value="1"/>
</dbReference>
<organism evidence="2 3">
    <name type="scientific">Agaribacillus aureus</name>
    <dbReference type="NCBI Taxonomy" id="3051825"/>
    <lineage>
        <taxon>Bacteria</taxon>
        <taxon>Pseudomonadati</taxon>
        <taxon>Bacteroidota</taxon>
        <taxon>Cytophagia</taxon>
        <taxon>Cytophagales</taxon>
        <taxon>Splendidivirgaceae</taxon>
        <taxon>Agaribacillus</taxon>
    </lineage>
</organism>
<gene>
    <name evidence="2" type="ORF">QQ020_23065</name>
</gene>